<evidence type="ECO:0000256" key="5">
    <source>
        <dbReference type="ARBA" id="ARBA00022840"/>
    </source>
</evidence>
<organism evidence="9 10">
    <name type="scientific">Arthrobotrys flagrans</name>
    <name type="common">Nematode-trapping fungus</name>
    <name type="synonym">Trichothecium flagrans</name>
    <dbReference type="NCBI Taxonomy" id="97331"/>
    <lineage>
        <taxon>Eukaryota</taxon>
        <taxon>Fungi</taxon>
        <taxon>Dikarya</taxon>
        <taxon>Ascomycota</taxon>
        <taxon>Pezizomycotina</taxon>
        <taxon>Orbiliomycetes</taxon>
        <taxon>Orbiliales</taxon>
        <taxon>Orbiliaceae</taxon>
        <taxon>Arthrobotrys</taxon>
    </lineage>
</organism>
<dbReference type="InterPro" id="IPR000873">
    <property type="entry name" value="AMP-dep_synth/lig_dom"/>
</dbReference>
<evidence type="ECO:0000256" key="2">
    <source>
        <dbReference type="ARBA" id="ARBA00006432"/>
    </source>
</evidence>
<evidence type="ECO:0000256" key="4">
    <source>
        <dbReference type="ARBA" id="ARBA00022741"/>
    </source>
</evidence>
<feature type="compositionally biased region" description="Pro residues" evidence="6">
    <location>
        <begin position="1"/>
        <end position="11"/>
    </location>
</feature>
<dbReference type="Pfam" id="PF00501">
    <property type="entry name" value="AMP-binding"/>
    <property type="match status" value="1"/>
</dbReference>
<dbReference type="PANTHER" id="PTHR24096:SF317">
    <property type="entry name" value="ADENYLATE-FORMING ENZYME AFEA"/>
    <property type="match status" value="1"/>
</dbReference>
<evidence type="ECO:0008006" key="11">
    <source>
        <dbReference type="Google" id="ProtNLM"/>
    </source>
</evidence>
<reference evidence="9 10" key="1">
    <citation type="submission" date="2019-01" db="EMBL/GenBank/DDBJ databases">
        <title>Intercellular communication is required for trap formation in the nematode-trapping fungus Duddingtonia flagrans.</title>
        <authorList>
            <person name="Youssar L."/>
            <person name="Wernet V."/>
            <person name="Hensel N."/>
            <person name="Hildebrandt H.-G."/>
            <person name="Fischer R."/>
        </authorList>
    </citation>
    <scope>NUCLEOTIDE SEQUENCE [LARGE SCALE GENOMIC DNA]</scope>
    <source>
        <strain evidence="9 10">CBS H-5679</strain>
    </source>
</reference>
<evidence type="ECO:0000256" key="6">
    <source>
        <dbReference type="SAM" id="MobiDB-lite"/>
    </source>
</evidence>
<dbReference type="AlphaFoldDB" id="A0A436ZWY0"/>
<comment type="caution">
    <text evidence="9">The sequence shown here is derived from an EMBL/GenBank/DDBJ whole genome shotgun (WGS) entry which is preliminary data.</text>
</comment>
<gene>
    <name evidence="9" type="ORF">DFL_007856</name>
</gene>
<feature type="compositionally biased region" description="Polar residues" evidence="6">
    <location>
        <begin position="64"/>
        <end position="75"/>
    </location>
</feature>
<accession>A0A436ZWY0</accession>
<dbReference type="GO" id="GO:0019748">
    <property type="term" value="P:secondary metabolic process"/>
    <property type="evidence" value="ECO:0007669"/>
    <property type="project" value="TreeGrafter"/>
</dbReference>
<evidence type="ECO:0000259" key="7">
    <source>
        <dbReference type="Pfam" id="PF00501"/>
    </source>
</evidence>
<feature type="region of interest" description="Disordered" evidence="6">
    <location>
        <begin position="1"/>
        <end position="20"/>
    </location>
</feature>
<evidence type="ECO:0000256" key="1">
    <source>
        <dbReference type="ARBA" id="ARBA00005179"/>
    </source>
</evidence>
<dbReference type="InterPro" id="IPR045851">
    <property type="entry name" value="AMP-bd_C_sf"/>
</dbReference>
<dbReference type="GO" id="GO:0005524">
    <property type="term" value="F:ATP binding"/>
    <property type="evidence" value="ECO:0007669"/>
    <property type="project" value="UniProtKB-KW"/>
</dbReference>
<feature type="domain" description="AMP-binding enzyme C-terminal" evidence="8">
    <location>
        <begin position="551"/>
        <end position="630"/>
    </location>
</feature>
<dbReference type="Pfam" id="PF13193">
    <property type="entry name" value="AMP-binding_C"/>
    <property type="match status" value="1"/>
</dbReference>
<comment type="pathway">
    <text evidence="1">Secondary metabolite biosynthesis.</text>
</comment>
<comment type="similarity">
    <text evidence="2">Belongs to the ATP-dependent AMP-binding enzyme family.</text>
</comment>
<dbReference type="GO" id="GO:0016405">
    <property type="term" value="F:CoA-ligase activity"/>
    <property type="evidence" value="ECO:0007669"/>
    <property type="project" value="TreeGrafter"/>
</dbReference>
<evidence type="ECO:0000256" key="3">
    <source>
        <dbReference type="ARBA" id="ARBA00022598"/>
    </source>
</evidence>
<evidence type="ECO:0000259" key="8">
    <source>
        <dbReference type="Pfam" id="PF13193"/>
    </source>
</evidence>
<proteinExistence type="inferred from homology"/>
<dbReference type="VEuPathDB" id="FungiDB:DFL_007856"/>
<dbReference type="Gene3D" id="3.40.50.12780">
    <property type="entry name" value="N-terminal domain of ligase-like"/>
    <property type="match status" value="1"/>
</dbReference>
<dbReference type="Proteomes" id="UP000283090">
    <property type="component" value="Unassembled WGS sequence"/>
</dbReference>
<keyword evidence="4" id="KW-0547">Nucleotide-binding</keyword>
<name>A0A436ZWY0_ARTFL</name>
<dbReference type="PANTHER" id="PTHR24096">
    <property type="entry name" value="LONG-CHAIN-FATTY-ACID--COA LIGASE"/>
    <property type="match status" value="1"/>
</dbReference>
<keyword evidence="3" id="KW-0436">Ligase</keyword>
<evidence type="ECO:0000313" key="10">
    <source>
        <dbReference type="Proteomes" id="UP000283090"/>
    </source>
</evidence>
<dbReference type="Gene3D" id="3.30.300.30">
    <property type="match status" value="1"/>
</dbReference>
<feature type="region of interest" description="Disordered" evidence="6">
    <location>
        <begin position="38"/>
        <end position="80"/>
    </location>
</feature>
<evidence type="ECO:0000313" key="9">
    <source>
        <dbReference type="EMBL" id="RVD83470.1"/>
    </source>
</evidence>
<keyword evidence="5" id="KW-0067">ATP-binding</keyword>
<dbReference type="GeneID" id="93590167"/>
<sequence length="650" mass="72416">MSTIAPQPPRLPRTSTQPRFHFSRHLLSKWKAIVSSITTNKRKDRSASQKFGNNPRYLPKRLSTHSGSSESSDQGPTHIEYSTPLTIAQPNVASISNMLPDTEDTGEPVMRGEKTYEIPHVDLLTWLFGNNEYDHNKTIYCDALHPERSMTTFEVESQVKSLIGGLRGIGVKPGDAVCIHSFNDIMYPVLFLAIIGRGAAFVGTNPGYTTFELEHHFKISGTKFIFVQPSLLKNVNEAAKRTSISSDRIFAFDTEGQQFKEEDGFRSFKELLKHEKENWIKFNDEKTAKTTLMGLFASSGTTGLPKVIAISHYAWVAGSVVLREPLERPYEVKRLMCLPSFHGFAAPLTIGVPLRLGQTTYILPRFDLTAFANASAKYEINETAVAPPVLQAFLKSPPETQNKLKTIKRIWCGGAPLNVKLQTEARTCFASDAEIVNIWGMTEIGITVGMKYDDVDRTGAASKLLANTEARIVNELGVNVTHTGEQGEVQIRTPQCCSGYWGNPEATKELIIRYRWVRTGDVAYFRDGKLYIMDRKKEMIKVRGWQVAPAELEAILITHPRIKDAAVIGIKVGAEGEEHEVPRAYVVPTEVGGITEAEVKEFILSKLSKYKALDGGVYFVEAVPKSPTGKILKKIIRAEWLSKGEQKPIV</sequence>
<dbReference type="InterPro" id="IPR042099">
    <property type="entry name" value="ANL_N_sf"/>
</dbReference>
<dbReference type="OrthoDB" id="6509636at2759"/>
<dbReference type="RefSeq" id="XP_067489014.1">
    <property type="nucleotide sequence ID" value="XM_067637503.1"/>
</dbReference>
<feature type="domain" description="AMP-dependent synthetase/ligase" evidence="7">
    <location>
        <begin position="136"/>
        <end position="501"/>
    </location>
</feature>
<dbReference type="InterPro" id="IPR025110">
    <property type="entry name" value="AMP-bd_C"/>
</dbReference>
<protein>
    <recommendedName>
        <fullName evidence="11">AMP-dependent synthetase/ligase domain-containing protein</fullName>
    </recommendedName>
</protein>
<dbReference type="SUPFAM" id="SSF56801">
    <property type="entry name" value="Acetyl-CoA synthetase-like"/>
    <property type="match status" value="1"/>
</dbReference>
<dbReference type="STRING" id="97331.A0A436ZWY0"/>
<dbReference type="EMBL" id="SAEB01000009">
    <property type="protein sequence ID" value="RVD83470.1"/>
    <property type="molecule type" value="Genomic_DNA"/>
</dbReference>
<keyword evidence="10" id="KW-1185">Reference proteome</keyword>